<feature type="transmembrane region" description="Helical" evidence="1">
    <location>
        <begin position="125"/>
        <end position="144"/>
    </location>
</feature>
<dbReference type="AlphaFoldDB" id="A0A1Z2XW12"/>
<keyword evidence="4" id="KW-1185">Reference proteome</keyword>
<keyword evidence="1" id="KW-0812">Transmembrane</keyword>
<feature type="transmembrane region" description="Helical" evidence="1">
    <location>
        <begin position="229"/>
        <end position="255"/>
    </location>
</feature>
<gene>
    <name evidence="2" type="ORF">ADH66_19560</name>
    <name evidence="3" type="ORF">I5Q82_09995</name>
</gene>
<protein>
    <recommendedName>
        <fullName evidence="6">DUF1700 domain-containing protein</fullName>
    </recommendedName>
</protein>
<feature type="transmembrane region" description="Helical" evidence="1">
    <location>
        <begin position="201"/>
        <end position="223"/>
    </location>
</feature>
<evidence type="ECO:0000313" key="4">
    <source>
        <dbReference type="Proteomes" id="UP000196710"/>
    </source>
</evidence>
<feature type="transmembrane region" description="Helical" evidence="1">
    <location>
        <begin position="92"/>
        <end position="113"/>
    </location>
</feature>
<evidence type="ECO:0000313" key="3">
    <source>
        <dbReference type="EMBL" id="QQR31933.1"/>
    </source>
</evidence>
<reference evidence="2" key="1">
    <citation type="journal article" date="2017" name="Genome Announc.">
        <title>High-Quality Whole-Genome Sequences of the Oligo-Mouse-Microbiota Bacterial Community.</title>
        <authorList>
            <person name="Garzetti D."/>
            <person name="Brugiroux S."/>
            <person name="Bunk B."/>
            <person name="Pukall R."/>
            <person name="McCoy K.D."/>
            <person name="Macpherson A.J."/>
            <person name="Stecher B."/>
        </authorList>
    </citation>
    <scope>NUCLEOTIDE SEQUENCE</scope>
    <source>
        <strain evidence="2">KB18</strain>
    </source>
</reference>
<dbReference type="Proteomes" id="UP000196710">
    <property type="component" value="Chromosome"/>
</dbReference>
<proteinExistence type="predicted"/>
<accession>A0A1Z2XW12</accession>
<evidence type="ECO:0000313" key="5">
    <source>
        <dbReference type="Proteomes" id="UP000596035"/>
    </source>
</evidence>
<dbReference type="Proteomes" id="UP000596035">
    <property type="component" value="Chromosome"/>
</dbReference>
<sequence>MKRFEYFEKLSLAARWFLPREEAKSVIDDYRDILSEVGGQEEARERFGRPWGPVMELADSKKVRRWHMFLTIMVFCALTPLLTIIWEKIGGPYIYFLEPAGDIILCGIVYMFGLEAILGGSNSKILTWVSVTILSVAGIVALFMHPIELLDALFSPIERMIFGRNFPNYFKAEHLIFISAIISFIYFGFGKKWEQPLKRSLIFGICAIVLAILCLYGFVIYCFHVDSGLMLHMSIVIIIYDISAVLLFFGAVLSVAMAKMFDSRWRAVYILCVTGIVICLEANSIFWNMSPSIWAHSEGGGIIPTDEFAQSITTLFTWDLGYWDLGYGLVLAAVGLL</sequence>
<dbReference type="EMBL" id="CP065321">
    <property type="protein sequence ID" value="QQR31933.1"/>
    <property type="molecule type" value="Genomic_DNA"/>
</dbReference>
<feature type="transmembrane region" description="Helical" evidence="1">
    <location>
        <begin position="169"/>
        <end position="189"/>
    </location>
</feature>
<organism evidence="3 5">
    <name type="scientific">Acutalibacter muris</name>
    <dbReference type="NCBI Taxonomy" id="1796620"/>
    <lineage>
        <taxon>Bacteria</taxon>
        <taxon>Bacillati</taxon>
        <taxon>Bacillota</taxon>
        <taxon>Clostridia</taxon>
        <taxon>Eubacteriales</taxon>
        <taxon>Acutalibacteraceae</taxon>
        <taxon>Acutalibacter</taxon>
    </lineage>
</organism>
<keyword evidence="1" id="KW-1133">Transmembrane helix</keyword>
<reference evidence="4" key="2">
    <citation type="submission" date="2017-05" db="EMBL/GenBank/DDBJ databases">
        <title>Improved OligoMM genomes.</title>
        <authorList>
            <person name="Garzetti D."/>
        </authorList>
    </citation>
    <scope>NUCLEOTIDE SEQUENCE [LARGE SCALE GENOMIC DNA]</scope>
    <source>
        <strain evidence="4">KB18</strain>
    </source>
</reference>
<keyword evidence="1" id="KW-0472">Membrane</keyword>
<evidence type="ECO:0000256" key="1">
    <source>
        <dbReference type="SAM" id="Phobius"/>
    </source>
</evidence>
<reference evidence="3 5" key="3">
    <citation type="submission" date="2020-11" db="EMBL/GenBank/DDBJ databases">
        <title>Closed and high quality bacterial genomes of the OMM12 community.</title>
        <authorList>
            <person name="Marbouty M."/>
            <person name="Lamy-Besnier Q."/>
            <person name="Debarbieux L."/>
            <person name="Koszul R."/>
        </authorList>
    </citation>
    <scope>NUCLEOTIDE SEQUENCE [LARGE SCALE GENOMIC DNA]</scope>
    <source>
        <strain evidence="3 5">KB18</strain>
    </source>
</reference>
<evidence type="ECO:0000313" key="2">
    <source>
        <dbReference type="EMBL" id="ASB42637.1"/>
    </source>
</evidence>
<feature type="transmembrane region" description="Helical" evidence="1">
    <location>
        <begin position="66"/>
        <end position="86"/>
    </location>
</feature>
<dbReference type="RefSeq" id="WP_066537323.1">
    <property type="nucleotide sequence ID" value="NZ_CP021422.1"/>
</dbReference>
<name>A0A1Z2XW12_9FIRM</name>
<evidence type="ECO:0008006" key="6">
    <source>
        <dbReference type="Google" id="ProtNLM"/>
    </source>
</evidence>
<dbReference type="EMBL" id="CP021422">
    <property type="protein sequence ID" value="ASB42637.1"/>
    <property type="molecule type" value="Genomic_DNA"/>
</dbReference>
<feature type="transmembrane region" description="Helical" evidence="1">
    <location>
        <begin position="267"/>
        <end position="287"/>
    </location>
</feature>
<dbReference type="KEGG" id="amur:ADH66_19560"/>